<dbReference type="InterPro" id="IPR007421">
    <property type="entry name" value="Schlafen_AlbA_2_dom"/>
</dbReference>
<dbReference type="AlphaFoldDB" id="A0AAU9E7A7"/>
<feature type="domain" description="Schlafen AlbA-2" evidence="1">
    <location>
        <begin position="14"/>
        <end position="132"/>
    </location>
</feature>
<protein>
    <submittedName>
        <fullName evidence="2">DNA binding domain-containing protein</fullName>
    </submittedName>
</protein>
<evidence type="ECO:0000259" key="1">
    <source>
        <dbReference type="Pfam" id="PF04326"/>
    </source>
</evidence>
<name>A0AAU9E7A7_9FIRM</name>
<dbReference type="PANTHER" id="PTHR30595">
    <property type="entry name" value="GLPR-RELATED TRANSCRIPTIONAL REPRESSOR"/>
    <property type="match status" value="1"/>
</dbReference>
<dbReference type="KEGG" id="hprf:HLPR_16240"/>
<gene>
    <name evidence="2" type="ORF">HLPR_16240</name>
</gene>
<dbReference type="InterPro" id="IPR038461">
    <property type="entry name" value="Schlafen_AlbA_2_dom_sf"/>
</dbReference>
<sequence length="379" mass="43659">MNKGKLYSLLKQNEGPKLDFKEEVDITCESGKKEMAKDIIAIANSQGGRGYIIIGVVDKTKVIKGIGDKEYREESIQQLLSLRCDPPLVVRVEKVKVEKKEVCVIIIFRSFQKPHQMRQTGAFYLRRGSTTDVARRDEIASMLQYNGIINNEKTPLFNMSLDVYDKDLIDSYLRKINLINQVDNYSLLNNLGIFHYDKDSDSFVPTLGGVLMFCKNPQLFLPYTGIRIVNRFSKDKKVVFVKGNIFDMIDKVVNYFMNLDINYPVDAVKEAVINALIHRDYFDISREILINVGKRKIVVSNPGSTFGKERVNNLIHNSNPRRRNNWLYNVFLIVDSGKNLDRGLFFIKSSFEERVQFINIRKTNIFKVVMPGMNSLNKN</sequence>
<accession>A0AAU9E7A7</accession>
<keyword evidence="3" id="KW-1185">Reference proteome</keyword>
<dbReference type="Proteomes" id="UP001321786">
    <property type="component" value="Chromosome"/>
</dbReference>
<dbReference type="Gene3D" id="3.30.950.30">
    <property type="entry name" value="Schlafen, AAA domain"/>
    <property type="match status" value="1"/>
</dbReference>
<dbReference type="Gene3D" id="3.30.565.60">
    <property type="match status" value="1"/>
</dbReference>
<dbReference type="InterPro" id="IPR038475">
    <property type="entry name" value="RecG_C_sf"/>
</dbReference>
<reference evidence="2 3" key="1">
    <citation type="submission" date="2023-08" db="EMBL/GenBank/DDBJ databases">
        <title>Helicovermis profunda gen. nov., sp. nov., a novel mesophilic, fermentative bacterium within the Bacillota from a deep-sea hydrothermal vent chimney.</title>
        <authorList>
            <person name="Miyazaki U."/>
            <person name="Mizutani D."/>
            <person name="Hashimoto Y."/>
            <person name="Tame A."/>
            <person name="Sawayama S."/>
            <person name="Miyazaki J."/>
            <person name="Takai K."/>
            <person name="Nakagawa S."/>
        </authorList>
    </citation>
    <scope>NUCLEOTIDE SEQUENCE [LARGE SCALE GENOMIC DNA]</scope>
    <source>
        <strain evidence="2 3">S502</strain>
    </source>
</reference>
<dbReference type="Pfam" id="PF04326">
    <property type="entry name" value="SLFN_AlbA_2"/>
    <property type="match status" value="1"/>
</dbReference>
<dbReference type="RefSeq" id="WP_338534938.1">
    <property type="nucleotide sequence ID" value="NZ_AP028654.1"/>
</dbReference>
<organism evidence="2 3">
    <name type="scientific">Helicovermis profundi</name>
    <dbReference type="NCBI Taxonomy" id="3065157"/>
    <lineage>
        <taxon>Bacteria</taxon>
        <taxon>Bacillati</taxon>
        <taxon>Bacillota</taxon>
        <taxon>Clostridia</taxon>
        <taxon>Helicovermis</taxon>
    </lineage>
</organism>
<evidence type="ECO:0000313" key="3">
    <source>
        <dbReference type="Proteomes" id="UP001321786"/>
    </source>
</evidence>
<dbReference type="PANTHER" id="PTHR30595:SF6">
    <property type="entry name" value="SCHLAFEN ALBA-2 DOMAIN-CONTAINING PROTEIN"/>
    <property type="match status" value="1"/>
</dbReference>
<proteinExistence type="predicted"/>
<evidence type="ECO:0000313" key="2">
    <source>
        <dbReference type="EMBL" id="BEP29293.1"/>
    </source>
</evidence>
<dbReference type="EMBL" id="AP028654">
    <property type="protein sequence ID" value="BEP29293.1"/>
    <property type="molecule type" value="Genomic_DNA"/>
</dbReference>